<evidence type="ECO:0000256" key="2">
    <source>
        <dbReference type="ARBA" id="ARBA00022741"/>
    </source>
</evidence>
<dbReference type="KEGG" id="loi:92362332"/>
<name>A0A836GXF4_9TRYP</name>
<dbReference type="InterPro" id="IPR001206">
    <property type="entry name" value="Diacylglycerol_kinase_cat_dom"/>
</dbReference>
<accession>A0A836GXF4</accession>
<evidence type="ECO:0008006" key="11">
    <source>
        <dbReference type="Google" id="ProtNLM"/>
    </source>
</evidence>
<dbReference type="PANTHER" id="PTHR12358">
    <property type="entry name" value="SPHINGOSINE KINASE"/>
    <property type="match status" value="1"/>
</dbReference>
<evidence type="ECO:0000256" key="4">
    <source>
        <dbReference type="ARBA" id="ARBA00022840"/>
    </source>
</evidence>
<feature type="compositionally biased region" description="Gly residues" evidence="5">
    <location>
        <begin position="419"/>
        <end position="429"/>
    </location>
</feature>
<keyword evidence="6" id="KW-0812">Transmembrane</keyword>
<protein>
    <recommendedName>
        <fullName evidence="11">DAGKc domain-containing protein</fullName>
    </recommendedName>
</protein>
<dbReference type="InterPro" id="IPR050187">
    <property type="entry name" value="Lipid_Phosphate_FormReg"/>
</dbReference>
<dbReference type="InterPro" id="IPR045540">
    <property type="entry name" value="YegS/DAGK_C"/>
</dbReference>
<keyword evidence="1" id="KW-0808">Transferase</keyword>
<feature type="domain" description="DAGKc" evidence="7">
    <location>
        <begin position="163"/>
        <end position="261"/>
    </location>
</feature>
<reference evidence="10" key="2">
    <citation type="journal article" date="2021" name="Sci. Data">
        <title>Chromosome-scale genome sequencing, assembly and annotation of six genomes from subfamily Leishmaniinae.</title>
        <authorList>
            <person name="Almutairi H."/>
            <person name="Urbaniak M.D."/>
            <person name="Bates M.D."/>
            <person name="Jariyapan N."/>
            <person name="Kwakye-Nuako G."/>
            <person name="Thomaz Soccol V."/>
            <person name="Al-Salem W.S."/>
            <person name="Dillon R.J."/>
            <person name="Bates P.A."/>
            <person name="Gatherer D."/>
        </authorList>
    </citation>
    <scope>NUCLEOTIDE SEQUENCE [LARGE SCALE GENOMIC DNA]</scope>
</reference>
<keyword evidence="2" id="KW-0547">Nucleotide-binding</keyword>
<dbReference type="Pfam" id="PF19279">
    <property type="entry name" value="YegS_C"/>
    <property type="match status" value="1"/>
</dbReference>
<keyword evidence="3" id="KW-0418">Kinase</keyword>
<evidence type="ECO:0000313" key="9">
    <source>
        <dbReference type="EMBL" id="KAG5480909.1"/>
    </source>
</evidence>
<evidence type="ECO:0000256" key="1">
    <source>
        <dbReference type="ARBA" id="ARBA00022679"/>
    </source>
</evidence>
<feature type="domain" description="YegS/DAGK C-terminal" evidence="8">
    <location>
        <begin position="693"/>
        <end position="811"/>
    </location>
</feature>
<reference evidence="10" key="1">
    <citation type="journal article" date="2021" name="Microbiol. Resour. Announc.">
        <title>LGAAP: Leishmaniinae Genome Assembly and Annotation Pipeline.</title>
        <authorList>
            <person name="Almutairi H."/>
            <person name="Urbaniak M.D."/>
            <person name="Bates M.D."/>
            <person name="Jariyapan N."/>
            <person name="Kwakye-Nuako G."/>
            <person name="Thomaz-Soccol V."/>
            <person name="Al-Salem W.S."/>
            <person name="Dillon R.J."/>
            <person name="Bates P.A."/>
            <person name="Gatherer D."/>
        </authorList>
    </citation>
    <scope>NUCLEOTIDE SEQUENCE [LARGE SCALE GENOMIC DNA]</scope>
</reference>
<keyword evidence="4" id="KW-0067">ATP-binding</keyword>
<dbReference type="GeneID" id="92362332"/>
<dbReference type="SUPFAM" id="SSF111331">
    <property type="entry name" value="NAD kinase/diacylglycerol kinase-like"/>
    <property type="match status" value="1"/>
</dbReference>
<dbReference type="GO" id="GO:0005524">
    <property type="term" value="F:ATP binding"/>
    <property type="evidence" value="ECO:0007669"/>
    <property type="project" value="UniProtKB-KW"/>
</dbReference>
<evidence type="ECO:0000256" key="5">
    <source>
        <dbReference type="SAM" id="MobiDB-lite"/>
    </source>
</evidence>
<dbReference type="InterPro" id="IPR017438">
    <property type="entry name" value="ATP-NAD_kinase_N"/>
</dbReference>
<feature type="compositionally biased region" description="Basic and acidic residues" evidence="5">
    <location>
        <begin position="408"/>
        <end position="418"/>
    </location>
</feature>
<keyword evidence="10" id="KW-1185">Reference proteome</keyword>
<comment type="caution">
    <text evidence="9">The sequence shown here is derived from an EMBL/GenBank/DDBJ whole genome shotgun (WGS) entry which is preliminary data.</text>
</comment>
<evidence type="ECO:0000256" key="6">
    <source>
        <dbReference type="SAM" id="Phobius"/>
    </source>
</evidence>
<evidence type="ECO:0000259" key="8">
    <source>
        <dbReference type="Pfam" id="PF19279"/>
    </source>
</evidence>
<keyword evidence="6" id="KW-1133">Transmembrane helix</keyword>
<evidence type="ECO:0000259" key="7">
    <source>
        <dbReference type="Pfam" id="PF00781"/>
    </source>
</evidence>
<dbReference type="InterPro" id="IPR016064">
    <property type="entry name" value="NAD/diacylglycerol_kinase_sf"/>
</dbReference>
<dbReference type="AlphaFoldDB" id="A0A836GXF4"/>
<dbReference type="Gene3D" id="3.40.50.10330">
    <property type="entry name" value="Probable inorganic polyphosphate/atp-NAD kinase, domain 1"/>
    <property type="match status" value="1"/>
</dbReference>
<evidence type="ECO:0000313" key="10">
    <source>
        <dbReference type="Proteomes" id="UP000674143"/>
    </source>
</evidence>
<proteinExistence type="predicted"/>
<feature type="compositionally biased region" description="Polar residues" evidence="5">
    <location>
        <begin position="431"/>
        <end position="445"/>
    </location>
</feature>
<keyword evidence="6" id="KW-0472">Membrane</keyword>
<dbReference type="RefSeq" id="XP_067063910.1">
    <property type="nucleotide sequence ID" value="XM_067208398.1"/>
</dbReference>
<dbReference type="Proteomes" id="UP000674143">
    <property type="component" value="Unassembled WGS sequence"/>
</dbReference>
<organism evidence="9 10">
    <name type="scientific">Leishmania orientalis</name>
    <dbReference type="NCBI Taxonomy" id="2249476"/>
    <lineage>
        <taxon>Eukaryota</taxon>
        <taxon>Discoba</taxon>
        <taxon>Euglenozoa</taxon>
        <taxon>Kinetoplastea</taxon>
        <taxon>Metakinetoplastina</taxon>
        <taxon>Trypanosomatida</taxon>
        <taxon>Trypanosomatidae</taxon>
        <taxon>Leishmaniinae</taxon>
        <taxon>Leishmania</taxon>
    </lineage>
</organism>
<dbReference type="Pfam" id="PF00781">
    <property type="entry name" value="DAGK_cat"/>
    <property type="match status" value="1"/>
</dbReference>
<dbReference type="GO" id="GO:0016301">
    <property type="term" value="F:kinase activity"/>
    <property type="evidence" value="ECO:0007669"/>
    <property type="project" value="UniProtKB-KW"/>
</dbReference>
<feature type="transmembrane region" description="Helical" evidence="6">
    <location>
        <begin position="350"/>
        <end position="372"/>
    </location>
</feature>
<gene>
    <name evidence="9" type="ORF">LSCM4_06479</name>
</gene>
<dbReference type="EMBL" id="JAFHLR010000019">
    <property type="protein sequence ID" value="KAG5480909.1"/>
    <property type="molecule type" value="Genomic_DNA"/>
</dbReference>
<dbReference type="Gene3D" id="2.60.200.40">
    <property type="match status" value="1"/>
</dbReference>
<feature type="region of interest" description="Disordered" evidence="5">
    <location>
        <begin position="399"/>
        <end position="455"/>
    </location>
</feature>
<sequence length="912" mass="96316">MAKVPAERPAPHATPLPRGCLYVWVVGNPISGGKQGATVLNRIETLFRQSFGEDAVLATSSSSFLHNLSPRHHLPGSATSLSSDVNTLWNSLAAATPTRSADFSPSPAPSCTSEVAVRTLIIRTDQGGHSKMASHALSQLILSSRLGNDRQWPSRGQRLPSTQHILLVVGGDGTLSETTNGLCEGTLAGFAQLAPSSSSHTNAAATTSHAHVECEAAVLSHLLPAVLYVPGGTGSDFAKLGLCCRTAEDALRVVRDGLVHQLFSGAGRSCRDDRSHRDTEACGAVALSSPAAEQCAPAPPALPTCAAHAVDVGRIEFLRTGTRHFFINECSAGMSCSVIQRGERFKRCPWISMLGGLLLFAASAFVSLLLMAPKPLYICKLPLRAPLSVASTALMEDYDTDSGASETDESHEQLRREGSGSGESNGGSAGLCNSCQDRKPTSATSRPDAVSASPQELPHSLVTLAPFASLRTQLNRLCALLRWSVCIEPGAPAPGHRSADPSHTFASPFTQEATTASEAENRAAAYAQHARAPIPPPSADTVRCTFQTPTDKVLQLLDISSDELELHRIQQQQPKRHRTGVPVVGLNSELTVPITSTKFMGEGVIGKDAASAASSDDDEKLYQYIRHKLNGQISSDDSISERHLRVNSGAVGVGGGTGTGLVSASVRPLDITGDGARPHNVGDDVFSSLTWVELPSSMIAFANGRWYGGGMLVAPHANPEDGLLSCTNWVATILPFIAGVRSIYTGQHVYWRSTTAFDGARFLITSVPPPPPGEAMTGPMNSLVGAFSDAGEALYVEADGEVLEAAPAIVELAGKITFLVPRTTTVHHGNAAPGTTRERLATQKPPRKYGSGAHCFSVDSGVASPLLGRRVRRLRDGLGLCLRRLANYAQQWCGKGYRNRTIGNSNMAGACA</sequence>
<dbReference type="PANTHER" id="PTHR12358:SF54">
    <property type="entry name" value="SPHINGOSINE KINASE RELATED PROTEIN"/>
    <property type="match status" value="1"/>
</dbReference>
<evidence type="ECO:0000256" key="3">
    <source>
        <dbReference type="ARBA" id="ARBA00022777"/>
    </source>
</evidence>